<protein>
    <recommendedName>
        <fullName evidence="4">Secreted protein</fullName>
    </recommendedName>
</protein>
<accession>A0A5B0Q8U0</accession>
<evidence type="ECO:0000256" key="1">
    <source>
        <dbReference type="SAM" id="SignalP"/>
    </source>
</evidence>
<keyword evidence="1" id="KW-0732">Signal</keyword>
<feature type="chain" id="PRO_5023001552" description="Secreted protein" evidence="1">
    <location>
        <begin position="29"/>
        <end position="154"/>
    </location>
</feature>
<gene>
    <name evidence="2" type="ORF">PGTUg99_004968</name>
</gene>
<reference evidence="2 3" key="1">
    <citation type="submission" date="2019-05" db="EMBL/GenBank/DDBJ databases">
        <title>Emergence of the Ug99 lineage of the wheat stem rust pathogen through somatic hybridization.</title>
        <authorList>
            <person name="Li F."/>
            <person name="Upadhyaya N.M."/>
            <person name="Sperschneider J."/>
            <person name="Matny O."/>
            <person name="Nguyen-Phuc H."/>
            <person name="Mago R."/>
            <person name="Raley C."/>
            <person name="Miller M.E."/>
            <person name="Silverstein K.A.T."/>
            <person name="Henningsen E."/>
            <person name="Hirsch C.D."/>
            <person name="Visser B."/>
            <person name="Pretorius Z.A."/>
            <person name="Steffenson B.J."/>
            <person name="Schwessinger B."/>
            <person name="Dodds P.N."/>
            <person name="Figueroa M."/>
        </authorList>
    </citation>
    <scope>NUCLEOTIDE SEQUENCE [LARGE SCALE GENOMIC DNA]</scope>
    <source>
        <strain evidence="2 3">Ug99</strain>
    </source>
</reference>
<sequence length="154" mass="17754">MTFMNFLQSPRTTLLIMAFINTLQSTLADVPLPYRMCDIYFYPSGDSAKYMCRSNHKEYSCSIASCGEYDKPWDGFVFTNCNYYVNNDKSQGLQNPIQIKASVSPLQYHIGNDATTTYVDAQDKFDRYWYRCPYSFDDSFNLRRATCTDCALAA</sequence>
<comment type="caution">
    <text evidence="2">The sequence shown here is derived from an EMBL/GenBank/DDBJ whole genome shotgun (WGS) entry which is preliminary data.</text>
</comment>
<proteinExistence type="predicted"/>
<dbReference type="AlphaFoldDB" id="A0A5B0Q8U0"/>
<name>A0A5B0Q8U0_PUCGR</name>
<organism evidence="2 3">
    <name type="scientific">Puccinia graminis f. sp. tritici</name>
    <dbReference type="NCBI Taxonomy" id="56615"/>
    <lineage>
        <taxon>Eukaryota</taxon>
        <taxon>Fungi</taxon>
        <taxon>Dikarya</taxon>
        <taxon>Basidiomycota</taxon>
        <taxon>Pucciniomycotina</taxon>
        <taxon>Pucciniomycetes</taxon>
        <taxon>Pucciniales</taxon>
        <taxon>Pucciniaceae</taxon>
        <taxon>Puccinia</taxon>
    </lineage>
</organism>
<feature type="signal peptide" evidence="1">
    <location>
        <begin position="1"/>
        <end position="28"/>
    </location>
</feature>
<evidence type="ECO:0008006" key="4">
    <source>
        <dbReference type="Google" id="ProtNLM"/>
    </source>
</evidence>
<evidence type="ECO:0000313" key="3">
    <source>
        <dbReference type="Proteomes" id="UP000325313"/>
    </source>
</evidence>
<dbReference type="EMBL" id="VDEP01000304">
    <property type="protein sequence ID" value="KAA1109472.1"/>
    <property type="molecule type" value="Genomic_DNA"/>
</dbReference>
<evidence type="ECO:0000313" key="2">
    <source>
        <dbReference type="EMBL" id="KAA1109472.1"/>
    </source>
</evidence>
<dbReference type="Proteomes" id="UP000325313">
    <property type="component" value="Unassembled WGS sequence"/>
</dbReference>